<sequence>MYRKLDAAKLEYVDKPFGSNQLYLDTLCTHPDFQLHGAGTRLVSRGIEIGREHNLNVTLIAQPTAAGFYAHLGFDSIVNISISSVDEDEYFGYNVMAYNFTSREQ</sequence>
<dbReference type="PANTHER" id="PTHR42791:SF2">
    <property type="entry name" value="N-ACETYLTRANSFERASE DOMAIN-CONTAINING PROTEIN"/>
    <property type="match status" value="1"/>
</dbReference>
<dbReference type="CDD" id="cd04301">
    <property type="entry name" value="NAT_SF"/>
    <property type="match status" value="1"/>
</dbReference>
<dbReference type="Proteomes" id="UP001056012">
    <property type="component" value="Chromosome 3"/>
</dbReference>
<dbReference type="SUPFAM" id="SSF55729">
    <property type="entry name" value="Acyl-CoA N-acyltransferases (Nat)"/>
    <property type="match status" value="1"/>
</dbReference>
<keyword evidence="3" id="KW-1185">Reference proteome</keyword>
<feature type="domain" description="N-acetyltransferase" evidence="1">
    <location>
        <begin position="16"/>
        <end position="74"/>
    </location>
</feature>
<name>A0A9Q9DQX6_CURCL</name>
<dbReference type="Pfam" id="PF00583">
    <property type="entry name" value="Acetyltransf_1"/>
    <property type="match status" value="1"/>
</dbReference>
<dbReference type="InterPro" id="IPR052523">
    <property type="entry name" value="Trichothecene_AcTrans"/>
</dbReference>
<evidence type="ECO:0000313" key="2">
    <source>
        <dbReference type="EMBL" id="USP76853.1"/>
    </source>
</evidence>
<dbReference type="OrthoDB" id="4738875at2759"/>
<gene>
    <name evidence="2" type="ORF">yc1106_04127</name>
</gene>
<evidence type="ECO:0000259" key="1">
    <source>
        <dbReference type="Pfam" id="PF00583"/>
    </source>
</evidence>
<accession>A0A9Q9DQX6</accession>
<evidence type="ECO:0000313" key="3">
    <source>
        <dbReference type="Proteomes" id="UP001056012"/>
    </source>
</evidence>
<dbReference type="PANTHER" id="PTHR42791">
    <property type="entry name" value="GNAT FAMILY ACETYLTRANSFERASE"/>
    <property type="match status" value="1"/>
</dbReference>
<protein>
    <recommendedName>
        <fullName evidence="1">N-acetyltransferase domain-containing protein</fullName>
    </recommendedName>
</protein>
<reference evidence="2" key="1">
    <citation type="submission" date="2021-12" db="EMBL/GenBank/DDBJ databases">
        <title>Curvularia clavata genome.</title>
        <authorList>
            <person name="Cao Y."/>
        </authorList>
    </citation>
    <scope>NUCLEOTIDE SEQUENCE</scope>
    <source>
        <strain evidence="2">Yc1106</strain>
    </source>
</reference>
<dbReference type="InterPro" id="IPR016181">
    <property type="entry name" value="Acyl_CoA_acyltransferase"/>
</dbReference>
<dbReference type="VEuPathDB" id="FungiDB:yc1106_04127"/>
<dbReference type="GO" id="GO:0016747">
    <property type="term" value="F:acyltransferase activity, transferring groups other than amino-acyl groups"/>
    <property type="evidence" value="ECO:0007669"/>
    <property type="project" value="InterPro"/>
</dbReference>
<organism evidence="2 3">
    <name type="scientific">Curvularia clavata</name>
    <dbReference type="NCBI Taxonomy" id="95742"/>
    <lineage>
        <taxon>Eukaryota</taxon>
        <taxon>Fungi</taxon>
        <taxon>Dikarya</taxon>
        <taxon>Ascomycota</taxon>
        <taxon>Pezizomycotina</taxon>
        <taxon>Dothideomycetes</taxon>
        <taxon>Pleosporomycetidae</taxon>
        <taxon>Pleosporales</taxon>
        <taxon>Pleosporineae</taxon>
        <taxon>Pleosporaceae</taxon>
        <taxon>Curvularia</taxon>
    </lineage>
</organism>
<proteinExistence type="predicted"/>
<dbReference type="AlphaFoldDB" id="A0A9Q9DQX6"/>
<dbReference type="EMBL" id="CP089276">
    <property type="protein sequence ID" value="USP76853.1"/>
    <property type="molecule type" value="Genomic_DNA"/>
</dbReference>
<dbReference type="Gene3D" id="3.40.630.30">
    <property type="match status" value="1"/>
</dbReference>
<dbReference type="InterPro" id="IPR000182">
    <property type="entry name" value="GNAT_dom"/>
</dbReference>